<dbReference type="Gene3D" id="3.40.33.10">
    <property type="entry name" value="CAP"/>
    <property type="match status" value="1"/>
</dbReference>
<dbReference type="SUPFAM" id="SSF55797">
    <property type="entry name" value="PR-1-like"/>
    <property type="match status" value="1"/>
</dbReference>
<protein>
    <submittedName>
        <fullName evidence="2">Uncharacterized protein</fullName>
    </submittedName>
</protein>
<accession>A0AAD5MDT6</accession>
<evidence type="ECO:0000313" key="3">
    <source>
        <dbReference type="Proteomes" id="UP001196413"/>
    </source>
</evidence>
<gene>
    <name evidence="2" type="ORF">KIN20_011257</name>
</gene>
<comment type="caution">
    <text evidence="2">The sequence shown here is derived from an EMBL/GenBank/DDBJ whole genome shotgun (WGS) entry which is preliminary data.</text>
</comment>
<dbReference type="EMBL" id="JAHQIW010002027">
    <property type="protein sequence ID" value="KAJ1354348.1"/>
    <property type="molecule type" value="Genomic_DNA"/>
</dbReference>
<proteinExistence type="predicted"/>
<sequence>MAVPSVSEHESPLPNGGVMYPPEESSKFQSAKDMIYMGYDCNLEKTAYRISQMCNETNDNSFENVKYNKATIPLLNTNDVDAIFDLNSDANVEFFIEEISG</sequence>
<feature type="region of interest" description="Disordered" evidence="1">
    <location>
        <begin position="1"/>
        <end position="24"/>
    </location>
</feature>
<keyword evidence="3" id="KW-1185">Reference proteome</keyword>
<evidence type="ECO:0000256" key="1">
    <source>
        <dbReference type="SAM" id="MobiDB-lite"/>
    </source>
</evidence>
<dbReference type="Proteomes" id="UP001196413">
    <property type="component" value="Unassembled WGS sequence"/>
</dbReference>
<dbReference type="InterPro" id="IPR035940">
    <property type="entry name" value="CAP_sf"/>
</dbReference>
<evidence type="ECO:0000313" key="2">
    <source>
        <dbReference type="EMBL" id="KAJ1354348.1"/>
    </source>
</evidence>
<name>A0AAD5MDT6_PARTN</name>
<organism evidence="2 3">
    <name type="scientific">Parelaphostrongylus tenuis</name>
    <name type="common">Meningeal worm</name>
    <dbReference type="NCBI Taxonomy" id="148309"/>
    <lineage>
        <taxon>Eukaryota</taxon>
        <taxon>Metazoa</taxon>
        <taxon>Ecdysozoa</taxon>
        <taxon>Nematoda</taxon>
        <taxon>Chromadorea</taxon>
        <taxon>Rhabditida</taxon>
        <taxon>Rhabditina</taxon>
        <taxon>Rhabditomorpha</taxon>
        <taxon>Strongyloidea</taxon>
        <taxon>Metastrongylidae</taxon>
        <taxon>Parelaphostrongylus</taxon>
    </lineage>
</organism>
<dbReference type="AlphaFoldDB" id="A0AAD5MDT6"/>
<reference evidence="2" key="1">
    <citation type="submission" date="2021-06" db="EMBL/GenBank/DDBJ databases">
        <title>Parelaphostrongylus tenuis whole genome reference sequence.</title>
        <authorList>
            <person name="Garwood T.J."/>
            <person name="Larsen P.A."/>
            <person name="Fountain-Jones N.M."/>
            <person name="Garbe J.R."/>
            <person name="Macchietto M.G."/>
            <person name="Kania S.A."/>
            <person name="Gerhold R.W."/>
            <person name="Richards J.E."/>
            <person name="Wolf T.M."/>
        </authorList>
    </citation>
    <scope>NUCLEOTIDE SEQUENCE</scope>
    <source>
        <strain evidence="2">MNPRO001-30</strain>
        <tissue evidence="2">Meninges</tissue>
    </source>
</reference>